<dbReference type="RefSeq" id="WP_169204584.1">
    <property type="nucleotide sequence ID" value="NZ_CP059560.1"/>
</dbReference>
<evidence type="ECO:0000313" key="2">
    <source>
        <dbReference type="Proteomes" id="UP000652074"/>
    </source>
</evidence>
<comment type="caution">
    <text evidence="1">The sequence shown here is derived from an EMBL/GenBank/DDBJ whole genome shotgun (WGS) entry which is preliminary data.</text>
</comment>
<protein>
    <recommendedName>
        <fullName evidence="3">3-hydroxyacyl-CoA dehydrogenase</fullName>
    </recommendedName>
</protein>
<dbReference type="Gene3D" id="3.90.226.10">
    <property type="entry name" value="2-enoyl-CoA Hydratase, Chain A, domain 1"/>
    <property type="match status" value="1"/>
</dbReference>
<dbReference type="PANTHER" id="PTHR43612:SF3">
    <property type="entry name" value="TRIFUNCTIONAL ENZYME SUBUNIT ALPHA, MITOCHONDRIAL"/>
    <property type="match status" value="1"/>
</dbReference>
<proteinExistence type="predicted"/>
<keyword evidence="2" id="KW-1185">Reference proteome</keyword>
<accession>A0ABX1MKG2</accession>
<dbReference type="PANTHER" id="PTHR43612">
    <property type="entry name" value="TRIFUNCTIONAL ENZYME SUBUNIT ALPHA"/>
    <property type="match status" value="1"/>
</dbReference>
<evidence type="ECO:0000313" key="1">
    <source>
        <dbReference type="EMBL" id="NMF87133.1"/>
    </source>
</evidence>
<dbReference type="EMBL" id="WTVR01000002">
    <property type="protein sequence ID" value="NMF87133.1"/>
    <property type="molecule type" value="Genomic_DNA"/>
</dbReference>
<dbReference type="InterPro" id="IPR013328">
    <property type="entry name" value="6PGD_dom2"/>
</dbReference>
<dbReference type="Gene3D" id="1.10.1040.10">
    <property type="entry name" value="N-(1-d-carboxylethyl)-l-norvaline Dehydrogenase, domain 2"/>
    <property type="match status" value="1"/>
</dbReference>
<dbReference type="Pfam" id="PF00378">
    <property type="entry name" value="ECH_1"/>
    <property type="match status" value="1"/>
</dbReference>
<reference evidence="1 2" key="1">
    <citation type="submission" date="2019-12" db="EMBL/GenBank/DDBJ databases">
        <title>Comparative genomics gives insights into the taxonomy of the Azoarcus-Aromatoleum group and reveals separate origins of nif in the plant-associated Azoarcus and non-plant-associated Aromatoleum sub-groups.</title>
        <authorList>
            <person name="Lafos M."/>
            <person name="Maluk M."/>
            <person name="Batista M."/>
            <person name="Junghare M."/>
            <person name="Carmona M."/>
            <person name="Faoro H."/>
            <person name="Cruz L.M."/>
            <person name="Battistoni F."/>
            <person name="De Souza E."/>
            <person name="Pedrosa F."/>
            <person name="Chen W.-M."/>
            <person name="Poole P.S."/>
            <person name="Dixon R.A."/>
            <person name="James E.K."/>
        </authorList>
    </citation>
    <scope>NUCLEOTIDE SEQUENCE [LARGE SCALE GENOMIC DNA]</scope>
    <source>
        <strain evidence="1 2">ToN1</strain>
    </source>
</reference>
<name>A0ABX1MKG2_9RHOO</name>
<dbReference type="InterPro" id="IPR001753">
    <property type="entry name" value="Enoyl-CoA_hydra/iso"/>
</dbReference>
<dbReference type="InterPro" id="IPR050136">
    <property type="entry name" value="FA_oxidation_alpha_subunit"/>
</dbReference>
<dbReference type="CDD" id="cd06558">
    <property type="entry name" value="crotonase-like"/>
    <property type="match status" value="1"/>
</dbReference>
<sequence length="534" mass="56058">MDQNIRIELDRDGVLLACIDMPGRSMNVFSLDMMDSLERLVMHVEESSQVRAVVLTSGKPAFIAGADLAMISNVFDKRARSDSHAQLVELCGRLGRIFRRLEKSPKPWIAAVNGLALGGGLEVSLACNGRVVADAPNVLLGLPEIKLGLLPGAGGTQRLPRLVGAQLGLRMLLDGNPLSPAAALECGLVDEIVPPVELIAAARSRALHSLDRATPPWDRADAHFDDEGLVFDAPGALQRIADAFGVPDETLAKYPAYAAIMNCVVEGWAMPMDAALANEMDIFVNLIRNPVAGHMVRALFLNRQRSLKAEPVSIDPRKAQVAVIGEGSEAVAKMLAAGRARIVAPEALSPGDVAVCTGDAIVSRESSVRWLTEDATTLGGAAAGIWLSPKTEYGRAVEVVLAADDAGARDAGLAATRWLRADAILETRGDASVLLQLSLSVTVAREAGCSEDEQLLAISLTAIRAWQAGAIADTQLADSAAVVAGVAPAWTGGPFAYAAQQGLEVLRRRAAGASGASIFAWPEGVESLFAAIAA</sequence>
<evidence type="ECO:0008006" key="3">
    <source>
        <dbReference type="Google" id="ProtNLM"/>
    </source>
</evidence>
<dbReference type="InterPro" id="IPR029045">
    <property type="entry name" value="ClpP/crotonase-like_dom_sf"/>
</dbReference>
<dbReference type="Proteomes" id="UP000652074">
    <property type="component" value="Unassembled WGS sequence"/>
</dbReference>
<gene>
    <name evidence="1" type="ORF">GPA26_01425</name>
</gene>
<organism evidence="1 2">
    <name type="scientific">Aromatoleum petrolei</name>
    <dbReference type="NCBI Taxonomy" id="76116"/>
    <lineage>
        <taxon>Bacteria</taxon>
        <taxon>Pseudomonadati</taxon>
        <taxon>Pseudomonadota</taxon>
        <taxon>Betaproteobacteria</taxon>
        <taxon>Rhodocyclales</taxon>
        <taxon>Rhodocyclaceae</taxon>
        <taxon>Aromatoleum</taxon>
    </lineage>
</organism>
<dbReference type="SUPFAM" id="SSF52096">
    <property type="entry name" value="ClpP/crotonase"/>
    <property type="match status" value="1"/>
</dbReference>